<organism evidence="13">
    <name type="scientific">Streptomyces sp. SID12501</name>
    <dbReference type="NCBI Taxonomy" id="2706042"/>
    <lineage>
        <taxon>Bacteria</taxon>
        <taxon>Bacillati</taxon>
        <taxon>Actinomycetota</taxon>
        <taxon>Actinomycetes</taxon>
        <taxon>Kitasatosporales</taxon>
        <taxon>Streptomycetaceae</taxon>
        <taxon>Streptomyces</taxon>
    </lineage>
</organism>
<evidence type="ECO:0000256" key="1">
    <source>
        <dbReference type="ARBA" id="ARBA00004496"/>
    </source>
</evidence>
<evidence type="ECO:0000256" key="8">
    <source>
        <dbReference type="ARBA" id="ARBA00022691"/>
    </source>
</evidence>
<accession>A0A6B3C4K6</accession>
<keyword evidence="7 13" id="KW-0808">Transferase</keyword>
<dbReference type="InterPro" id="IPR000682">
    <property type="entry name" value="PCMT"/>
</dbReference>
<evidence type="ECO:0000256" key="11">
    <source>
        <dbReference type="ARBA" id="ARBA00031350"/>
    </source>
</evidence>
<evidence type="ECO:0000256" key="3">
    <source>
        <dbReference type="ARBA" id="ARBA00011890"/>
    </source>
</evidence>
<evidence type="ECO:0000256" key="2">
    <source>
        <dbReference type="ARBA" id="ARBA00005369"/>
    </source>
</evidence>
<dbReference type="EMBL" id="JAAGLU010000048">
    <property type="protein sequence ID" value="NEC91757.1"/>
    <property type="molecule type" value="Genomic_DNA"/>
</dbReference>
<gene>
    <name evidence="13" type="ORF">G3I71_39570</name>
</gene>
<evidence type="ECO:0000256" key="10">
    <source>
        <dbReference type="ARBA" id="ARBA00031323"/>
    </source>
</evidence>
<evidence type="ECO:0000256" key="9">
    <source>
        <dbReference type="ARBA" id="ARBA00030757"/>
    </source>
</evidence>
<sequence length="394" mass="42215">MVARLEEAGVLRLGPVREALLAIRREVLIPHAYVRRSPPGELPPRWDLLAWADPADRDELLALLHGGESVLIQHSGEQVLGRIPGPRSGGVITSMTSVVGMTAGLLQELDLRRGQRVLDIGTGAAVTAAIACWICGDRNVVTLDRDAHLTEAAQARLADLGYWPTAVTGDGAEGWPGGAPYERIFVSYAVPRVPHAWVGQLAPGGRAMATLSGTSPSWPGLAIVTAAADGRVQGEVRPVEFGHRPGHGFERLCITREFLGRIEAGEDTSRLVHTRTAPPPDDARGFWLALDHLYPGLVRNWGADHLVIGAPVCGSWLTARAGESGRWSLAAEGPRDIWEEIQSVAALWRAAGAPSVYRLHLGDHDQQWISAGSGTTELSWPLPGSDTADGEEAR</sequence>
<dbReference type="AlphaFoldDB" id="A0A6B3C4K6"/>
<dbReference type="EC" id="2.1.1.77" evidence="3"/>
<evidence type="ECO:0000256" key="4">
    <source>
        <dbReference type="ARBA" id="ARBA00013346"/>
    </source>
</evidence>
<dbReference type="PANTHER" id="PTHR11579">
    <property type="entry name" value="PROTEIN-L-ISOASPARTATE O-METHYLTRANSFERASE"/>
    <property type="match status" value="1"/>
</dbReference>
<dbReference type="GO" id="GO:0004719">
    <property type="term" value="F:protein-L-isoaspartate (D-aspartate) O-methyltransferase activity"/>
    <property type="evidence" value="ECO:0007669"/>
    <property type="project" value="UniProtKB-EC"/>
</dbReference>
<protein>
    <recommendedName>
        <fullName evidence="4">Protein-L-isoaspartate O-methyltransferase</fullName>
        <ecNumber evidence="3">2.1.1.77</ecNumber>
    </recommendedName>
    <alternativeName>
        <fullName evidence="11">L-isoaspartyl protein carboxyl methyltransferase</fullName>
    </alternativeName>
    <alternativeName>
        <fullName evidence="9">Protein L-isoaspartyl methyltransferase</fullName>
    </alternativeName>
    <alternativeName>
        <fullName evidence="10">Protein-beta-aspartate methyltransferase</fullName>
    </alternativeName>
</protein>
<evidence type="ECO:0000313" key="13">
    <source>
        <dbReference type="EMBL" id="NEC91757.1"/>
    </source>
</evidence>
<evidence type="ECO:0000256" key="7">
    <source>
        <dbReference type="ARBA" id="ARBA00022679"/>
    </source>
</evidence>
<comment type="similarity">
    <text evidence="2">Belongs to the methyltransferase superfamily. L-isoaspartyl/D-aspartyl protein methyltransferase family.</text>
</comment>
<keyword evidence="6 13" id="KW-0489">Methyltransferase</keyword>
<name>A0A6B3C4K6_9ACTN</name>
<keyword evidence="8" id="KW-0949">S-adenosyl-L-methionine</keyword>
<dbReference type="GO" id="GO:0005737">
    <property type="term" value="C:cytoplasm"/>
    <property type="evidence" value="ECO:0007669"/>
    <property type="project" value="UniProtKB-SubCell"/>
</dbReference>
<comment type="caution">
    <text evidence="13">The sequence shown here is derived from an EMBL/GenBank/DDBJ whole genome shotgun (WGS) entry which is preliminary data.</text>
</comment>
<evidence type="ECO:0000256" key="6">
    <source>
        <dbReference type="ARBA" id="ARBA00022603"/>
    </source>
</evidence>
<dbReference type="Pfam" id="PF01135">
    <property type="entry name" value="PCMT"/>
    <property type="match status" value="1"/>
</dbReference>
<proteinExistence type="inferred from homology"/>
<dbReference type="PROSITE" id="PS01279">
    <property type="entry name" value="PCMT"/>
    <property type="match status" value="1"/>
</dbReference>
<dbReference type="SUPFAM" id="SSF53335">
    <property type="entry name" value="S-adenosyl-L-methionine-dependent methyltransferases"/>
    <property type="match status" value="1"/>
</dbReference>
<dbReference type="CDD" id="cd02440">
    <property type="entry name" value="AdoMet_MTases"/>
    <property type="match status" value="1"/>
</dbReference>
<comment type="subcellular location">
    <subcellularLocation>
        <location evidence="1">Cytoplasm</location>
    </subcellularLocation>
</comment>
<evidence type="ECO:0000256" key="5">
    <source>
        <dbReference type="ARBA" id="ARBA00022490"/>
    </source>
</evidence>
<reference evidence="13" key="1">
    <citation type="submission" date="2020-01" db="EMBL/GenBank/DDBJ databases">
        <title>Insect and environment-associated Actinomycetes.</title>
        <authorList>
            <person name="Currrie C."/>
            <person name="Chevrette M."/>
            <person name="Carlson C."/>
            <person name="Stubbendieck R."/>
            <person name="Wendt-Pienkowski E."/>
        </authorList>
    </citation>
    <scope>NUCLEOTIDE SEQUENCE</scope>
    <source>
        <strain evidence="13">SID12501</strain>
    </source>
</reference>
<dbReference type="InterPro" id="IPR029063">
    <property type="entry name" value="SAM-dependent_MTases_sf"/>
</dbReference>
<evidence type="ECO:0000256" key="12">
    <source>
        <dbReference type="SAM" id="MobiDB-lite"/>
    </source>
</evidence>
<dbReference type="GO" id="GO:0032259">
    <property type="term" value="P:methylation"/>
    <property type="evidence" value="ECO:0007669"/>
    <property type="project" value="UniProtKB-KW"/>
</dbReference>
<feature type="region of interest" description="Disordered" evidence="12">
    <location>
        <begin position="372"/>
        <end position="394"/>
    </location>
</feature>
<dbReference type="PANTHER" id="PTHR11579:SF0">
    <property type="entry name" value="PROTEIN-L-ISOASPARTATE(D-ASPARTATE) O-METHYLTRANSFERASE"/>
    <property type="match status" value="1"/>
</dbReference>
<keyword evidence="5" id="KW-0963">Cytoplasm</keyword>
<dbReference type="Gene3D" id="3.40.50.150">
    <property type="entry name" value="Vaccinia Virus protein VP39"/>
    <property type="match status" value="1"/>
</dbReference>